<proteinExistence type="predicted"/>
<dbReference type="OrthoDB" id="10252347at2759"/>
<dbReference type="AlphaFoldDB" id="A0A6A4WX68"/>
<comment type="caution">
    <text evidence="3">The sequence shown here is derived from an EMBL/GenBank/DDBJ whole genome shotgun (WGS) entry which is preliminary data.</text>
</comment>
<evidence type="ECO:0000256" key="1">
    <source>
        <dbReference type="SAM" id="MobiDB-lite"/>
    </source>
</evidence>
<evidence type="ECO:0000313" key="4">
    <source>
        <dbReference type="Proteomes" id="UP000440578"/>
    </source>
</evidence>
<organism evidence="3 4">
    <name type="scientific">Amphibalanus amphitrite</name>
    <name type="common">Striped barnacle</name>
    <name type="synonym">Balanus amphitrite</name>
    <dbReference type="NCBI Taxonomy" id="1232801"/>
    <lineage>
        <taxon>Eukaryota</taxon>
        <taxon>Metazoa</taxon>
        <taxon>Ecdysozoa</taxon>
        <taxon>Arthropoda</taxon>
        <taxon>Crustacea</taxon>
        <taxon>Multicrustacea</taxon>
        <taxon>Cirripedia</taxon>
        <taxon>Thoracica</taxon>
        <taxon>Thoracicalcarea</taxon>
        <taxon>Balanomorpha</taxon>
        <taxon>Balanoidea</taxon>
        <taxon>Balanidae</taxon>
        <taxon>Amphibalaninae</taxon>
        <taxon>Amphibalanus</taxon>
    </lineage>
</organism>
<sequence length="254" mass="28782">MGAMGRPNSHHLLTLLLPVLVATTSVDPDVVGHFPAGLAPVGYDTTLPFGARTRPSSEHPLNEHFSYLDKTFHYSEEHHVTETYPAPPVYPVYSEPPPPPPRGHRGGKSLDRFSFNPEPYIETIAIAYHENERNFNSHNRQPKHLIPEYTTPRYQSPHHEYRPPHVQQYAPRAPKYAPRAPEYGRRVPYAPPHASEYVAPEEHVAPQGRGYGRLVGGHATPERTVTLTPYRVQGSFLTHLTRLRMIDGVRDFLM</sequence>
<name>A0A6A4WX68_AMPAM</name>
<protein>
    <submittedName>
        <fullName evidence="3">Uncharacterized protein</fullName>
    </submittedName>
</protein>
<dbReference type="EMBL" id="VIIS01000502">
    <property type="protein sequence ID" value="KAF0308270.1"/>
    <property type="molecule type" value="Genomic_DNA"/>
</dbReference>
<dbReference type="Proteomes" id="UP000440578">
    <property type="component" value="Unassembled WGS sequence"/>
</dbReference>
<accession>A0A6A4WX68</accession>
<reference evidence="3 4" key="1">
    <citation type="submission" date="2019-07" db="EMBL/GenBank/DDBJ databases">
        <title>Draft genome assembly of a fouling barnacle, Amphibalanus amphitrite (Darwin, 1854): The first reference genome for Thecostraca.</title>
        <authorList>
            <person name="Kim W."/>
        </authorList>
    </citation>
    <scope>NUCLEOTIDE SEQUENCE [LARGE SCALE GENOMIC DNA]</scope>
    <source>
        <strain evidence="3">SNU_AA5</strain>
        <tissue evidence="3">Soma without cirri and trophi</tissue>
    </source>
</reference>
<evidence type="ECO:0000313" key="3">
    <source>
        <dbReference type="EMBL" id="KAF0308270.1"/>
    </source>
</evidence>
<keyword evidence="4" id="KW-1185">Reference proteome</keyword>
<gene>
    <name evidence="3" type="ORF">FJT64_020503</name>
</gene>
<feature type="signal peptide" evidence="2">
    <location>
        <begin position="1"/>
        <end position="28"/>
    </location>
</feature>
<keyword evidence="2" id="KW-0732">Signal</keyword>
<evidence type="ECO:0000256" key="2">
    <source>
        <dbReference type="SAM" id="SignalP"/>
    </source>
</evidence>
<feature type="chain" id="PRO_5025383678" evidence="2">
    <location>
        <begin position="29"/>
        <end position="254"/>
    </location>
</feature>
<feature type="region of interest" description="Disordered" evidence="1">
    <location>
        <begin position="94"/>
        <end position="113"/>
    </location>
</feature>